<dbReference type="Proteomes" id="UP001249020">
    <property type="component" value="Unassembled WGS sequence"/>
</dbReference>
<evidence type="ECO:0000259" key="5">
    <source>
        <dbReference type="Pfam" id="PF02776"/>
    </source>
</evidence>
<protein>
    <submittedName>
        <fullName evidence="6">Phosphonopyruvate decarboxylase</fullName>
        <ecNumber evidence="6">4.1.1.82</ecNumber>
    </submittedName>
</protein>
<keyword evidence="3 6" id="KW-0456">Lyase</keyword>
<dbReference type="FunFam" id="3.40.50.970:FF:000100">
    <property type="entry name" value="Putative phosphonopyruvate decarboxylase"/>
    <property type="match status" value="1"/>
</dbReference>
<dbReference type="NCBIfam" id="TIGR03297">
    <property type="entry name" value="Ppyr-DeCO2ase"/>
    <property type="match status" value="1"/>
</dbReference>
<accession>A0AAW8R0W1</accession>
<dbReference type="AlphaFoldDB" id="A0AAW8R0W1"/>
<keyword evidence="7" id="KW-1185">Reference proteome</keyword>
<dbReference type="Pfam" id="PF02775">
    <property type="entry name" value="TPP_enzyme_C"/>
    <property type="match status" value="1"/>
</dbReference>
<evidence type="ECO:0000256" key="1">
    <source>
        <dbReference type="ARBA" id="ARBA00022793"/>
    </source>
</evidence>
<dbReference type="InterPro" id="IPR000399">
    <property type="entry name" value="TPP-bd_CS"/>
</dbReference>
<evidence type="ECO:0000313" key="7">
    <source>
        <dbReference type="Proteomes" id="UP001249020"/>
    </source>
</evidence>
<evidence type="ECO:0000256" key="2">
    <source>
        <dbReference type="ARBA" id="ARBA00023052"/>
    </source>
</evidence>
<sequence length="378" mass="40055">MIAPSEFCDLLQDQGIDFYCGVPDSLLKNLCEHIDQNTSASNHIITANEGNSIAMASGYHLSTGKAAMVYMQNSGMGNTVNPLTSLADPEVYSIPMLMVIGWRAEPGVKDEPQHVKQGAISTQLLDVLDIPYVVLDKTSPLDELPELLAKMYAENRPVAVLVKKSVFTKSAAKTASTEASLGQDELMLREQALSTVLTALPKEALVISTTGKTSRELFELRKAQGDVCADFLTVGAMGHASSIAMGAALGSPDRQVVVIDGDGALLMHMGAMPIIGAHKVKNLLHILLNNGCHESVGGQATVANTLDIPSIASSCAYVHSAKVSKSEDIQASIAQFVGVKSGPNLLEISVKPGSRDDLGRPTETPVANKMAFMAKAKQ</sequence>
<organism evidence="6 7">
    <name type="scientific">Brumicola blandensis</name>
    <dbReference type="NCBI Taxonomy" id="3075611"/>
    <lineage>
        <taxon>Bacteria</taxon>
        <taxon>Pseudomonadati</taxon>
        <taxon>Pseudomonadota</taxon>
        <taxon>Gammaproteobacteria</taxon>
        <taxon>Alteromonadales</taxon>
        <taxon>Alteromonadaceae</taxon>
        <taxon>Brumicola</taxon>
    </lineage>
</organism>
<dbReference type="InterPro" id="IPR011766">
    <property type="entry name" value="TPP_enzyme_TPP-bd"/>
</dbReference>
<dbReference type="GO" id="GO:0033980">
    <property type="term" value="F:phosphonopyruvate decarboxylase activity"/>
    <property type="evidence" value="ECO:0007669"/>
    <property type="project" value="UniProtKB-EC"/>
</dbReference>
<keyword evidence="2" id="KW-0786">Thiamine pyrophosphate</keyword>
<dbReference type="InterPro" id="IPR012001">
    <property type="entry name" value="Thiamin_PyroP_enz_TPP-bd_dom"/>
</dbReference>
<dbReference type="EMBL" id="JAVRIE010000003">
    <property type="protein sequence ID" value="MDT0582827.1"/>
    <property type="molecule type" value="Genomic_DNA"/>
</dbReference>
<dbReference type="EC" id="4.1.1.82" evidence="6"/>
<dbReference type="InterPro" id="IPR051818">
    <property type="entry name" value="TPP_dependent_decarboxylase"/>
</dbReference>
<dbReference type="SUPFAM" id="SSF52518">
    <property type="entry name" value="Thiamin diphosphate-binding fold (THDP-binding)"/>
    <property type="match status" value="2"/>
</dbReference>
<dbReference type="RefSeq" id="WP_311361600.1">
    <property type="nucleotide sequence ID" value="NZ_JAVRIE010000003.1"/>
</dbReference>
<dbReference type="CDD" id="cd07035">
    <property type="entry name" value="TPP_PYR_POX_like"/>
    <property type="match status" value="1"/>
</dbReference>
<name>A0AAW8R0W1_9ALTE</name>
<gene>
    <name evidence="6" type="primary">aepY</name>
    <name evidence="6" type="ORF">RM544_09755</name>
</gene>
<dbReference type="GO" id="GO:0030976">
    <property type="term" value="F:thiamine pyrophosphate binding"/>
    <property type="evidence" value="ECO:0007669"/>
    <property type="project" value="InterPro"/>
</dbReference>
<dbReference type="PANTHER" id="PTHR42818">
    <property type="entry name" value="SULFOPYRUVATE DECARBOXYLASE SUBUNIT ALPHA"/>
    <property type="match status" value="1"/>
</dbReference>
<dbReference type="Gene3D" id="3.40.50.970">
    <property type="match status" value="2"/>
</dbReference>
<dbReference type="CDD" id="cd03371">
    <property type="entry name" value="TPP_PpyrDC"/>
    <property type="match status" value="1"/>
</dbReference>
<evidence type="ECO:0000259" key="4">
    <source>
        <dbReference type="Pfam" id="PF02775"/>
    </source>
</evidence>
<dbReference type="GO" id="GO:0000287">
    <property type="term" value="F:magnesium ion binding"/>
    <property type="evidence" value="ECO:0007669"/>
    <property type="project" value="InterPro"/>
</dbReference>
<dbReference type="Pfam" id="PF02776">
    <property type="entry name" value="TPP_enzyme_N"/>
    <property type="match status" value="1"/>
</dbReference>
<proteinExistence type="predicted"/>
<evidence type="ECO:0000313" key="6">
    <source>
        <dbReference type="EMBL" id="MDT0582827.1"/>
    </source>
</evidence>
<keyword evidence="1" id="KW-0210">Decarboxylase</keyword>
<dbReference type="GO" id="GO:0032923">
    <property type="term" value="P:organic phosphonate biosynthetic process"/>
    <property type="evidence" value="ECO:0007669"/>
    <property type="project" value="InterPro"/>
</dbReference>
<comment type="caution">
    <text evidence="6">The sequence shown here is derived from an EMBL/GenBank/DDBJ whole genome shotgun (WGS) entry which is preliminary data.</text>
</comment>
<dbReference type="InterPro" id="IPR029061">
    <property type="entry name" value="THDP-binding"/>
</dbReference>
<dbReference type="PANTHER" id="PTHR42818:SF1">
    <property type="entry name" value="SULFOPYRUVATE DECARBOXYLASE"/>
    <property type="match status" value="1"/>
</dbReference>
<dbReference type="InterPro" id="IPR017684">
    <property type="entry name" value="Phosphono-pyrv_decarboxylase"/>
</dbReference>
<reference evidence="6 7" key="1">
    <citation type="submission" date="2023-09" db="EMBL/GenBank/DDBJ databases">
        <authorList>
            <person name="Rey-Velasco X."/>
        </authorList>
    </citation>
    <scope>NUCLEOTIDE SEQUENCE [LARGE SCALE GENOMIC DNA]</scope>
    <source>
        <strain evidence="6 7">W409</strain>
    </source>
</reference>
<feature type="domain" description="Thiamine pyrophosphate enzyme N-terminal TPP-binding" evidence="5">
    <location>
        <begin position="8"/>
        <end position="119"/>
    </location>
</feature>
<dbReference type="PROSITE" id="PS00187">
    <property type="entry name" value="TPP_ENZYMES"/>
    <property type="match status" value="1"/>
</dbReference>
<feature type="domain" description="Thiamine pyrophosphate enzyme TPP-binding" evidence="4">
    <location>
        <begin position="232"/>
        <end position="348"/>
    </location>
</feature>
<evidence type="ECO:0000256" key="3">
    <source>
        <dbReference type="ARBA" id="ARBA00023239"/>
    </source>
</evidence>